<gene>
    <name evidence="3" type="ORF">H9702_04940</name>
</gene>
<dbReference type="SUPFAM" id="SSF53187">
    <property type="entry name" value="Zn-dependent exopeptidases"/>
    <property type="match status" value="1"/>
</dbReference>
<protein>
    <submittedName>
        <fullName evidence="3">Amidohydrolase</fullName>
    </submittedName>
</protein>
<dbReference type="Gene3D" id="3.40.630.10">
    <property type="entry name" value="Zn peptidases"/>
    <property type="match status" value="1"/>
</dbReference>
<organism evidence="3 4">
    <name type="scientific">Candidatus Merdibacter merdavium</name>
    <dbReference type="NCBI Taxonomy" id="2838692"/>
    <lineage>
        <taxon>Bacteria</taxon>
        <taxon>Bacillati</taxon>
        <taxon>Bacillota</taxon>
        <taxon>Erysipelotrichia</taxon>
        <taxon>Erysipelotrichales</taxon>
        <taxon>Erysipelotrichaceae</taxon>
        <taxon>Merdibacter</taxon>
    </lineage>
</organism>
<dbReference type="NCBIfam" id="TIGR01891">
    <property type="entry name" value="amidohydrolases"/>
    <property type="match status" value="1"/>
</dbReference>
<feature type="binding site" evidence="1">
    <location>
        <position position="337"/>
    </location>
    <ligand>
        <name>Mn(2+)</name>
        <dbReference type="ChEBI" id="CHEBI:29035"/>
        <label>2</label>
    </ligand>
</feature>
<dbReference type="GO" id="GO:0016787">
    <property type="term" value="F:hydrolase activity"/>
    <property type="evidence" value="ECO:0007669"/>
    <property type="project" value="InterPro"/>
</dbReference>
<dbReference type="SUPFAM" id="SSF55031">
    <property type="entry name" value="Bacterial exopeptidase dimerisation domain"/>
    <property type="match status" value="1"/>
</dbReference>
<reference evidence="3" key="2">
    <citation type="submission" date="2021-04" db="EMBL/GenBank/DDBJ databases">
        <authorList>
            <person name="Gilroy R."/>
        </authorList>
    </citation>
    <scope>NUCLEOTIDE SEQUENCE</scope>
    <source>
        <strain evidence="3">CHK187-11901</strain>
    </source>
</reference>
<keyword evidence="1" id="KW-0464">Manganese</keyword>
<dbReference type="Pfam" id="PF01546">
    <property type="entry name" value="Peptidase_M20"/>
    <property type="match status" value="1"/>
</dbReference>
<name>A0A9D2NQ28_9FIRM</name>
<evidence type="ECO:0000313" key="3">
    <source>
        <dbReference type="EMBL" id="HJC36460.1"/>
    </source>
</evidence>
<feature type="binding site" evidence="1">
    <location>
        <position position="152"/>
    </location>
    <ligand>
        <name>Mn(2+)</name>
        <dbReference type="ChEBI" id="CHEBI:29035"/>
        <label>2</label>
    </ligand>
</feature>
<dbReference type="Proteomes" id="UP000823896">
    <property type="component" value="Unassembled WGS sequence"/>
</dbReference>
<dbReference type="PANTHER" id="PTHR11014:SF63">
    <property type="entry name" value="METALLOPEPTIDASE, PUTATIVE (AFU_ORTHOLOGUE AFUA_6G09600)-RELATED"/>
    <property type="match status" value="1"/>
</dbReference>
<evidence type="ECO:0000256" key="1">
    <source>
        <dbReference type="PIRSR" id="PIRSR005962-1"/>
    </source>
</evidence>
<keyword evidence="1" id="KW-0479">Metal-binding</keyword>
<evidence type="ECO:0000313" key="4">
    <source>
        <dbReference type="Proteomes" id="UP000823896"/>
    </source>
</evidence>
<evidence type="ECO:0000259" key="2">
    <source>
        <dbReference type="Pfam" id="PF07687"/>
    </source>
</evidence>
<reference evidence="3" key="1">
    <citation type="journal article" date="2021" name="PeerJ">
        <title>Extensive microbial diversity within the chicken gut microbiome revealed by metagenomics and culture.</title>
        <authorList>
            <person name="Gilroy R."/>
            <person name="Ravi A."/>
            <person name="Getino M."/>
            <person name="Pursley I."/>
            <person name="Horton D.L."/>
            <person name="Alikhan N.F."/>
            <person name="Baker D."/>
            <person name="Gharbi K."/>
            <person name="Hall N."/>
            <person name="Watson M."/>
            <person name="Adriaenssens E.M."/>
            <person name="Foster-Nyarko E."/>
            <person name="Jarju S."/>
            <person name="Secka A."/>
            <person name="Antonio M."/>
            <person name="Oren A."/>
            <person name="Chaudhuri R.R."/>
            <person name="La Ragione R."/>
            <person name="Hildebrand F."/>
            <person name="Pallen M.J."/>
        </authorList>
    </citation>
    <scope>NUCLEOTIDE SEQUENCE</scope>
    <source>
        <strain evidence="3">CHK187-11901</strain>
    </source>
</reference>
<feature type="binding site" evidence="1">
    <location>
        <position position="90"/>
    </location>
    <ligand>
        <name>Mn(2+)</name>
        <dbReference type="ChEBI" id="CHEBI:29035"/>
        <label>2</label>
    </ligand>
</feature>
<accession>A0A9D2NQ28</accession>
<dbReference type="Pfam" id="PF07687">
    <property type="entry name" value="M20_dimer"/>
    <property type="match status" value="1"/>
</dbReference>
<comment type="cofactor">
    <cofactor evidence="1">
        <name>Mn(2+)</name>
        <dbReference type="ChEBI" id="CHEBI:29035"/>
    </cofactor>
    <text evidence="1">The Mn(2+) ion enhances activity.</text>
</comment>
<dbReference type="GO" id="GO:0046872">
    <property type="term" value="F:metal ion binding"/>
    <property type="evidence" value="ECO:0007669"/>
    <property type="project" value="UniProtKB-KW"/>
</dbReference>
<dbReference type="InterPro" id="IPR017439">
    <property type="entry name" value="Amidohydrolase"/>
</dbReference>
<proteinExistence type="predicted"/>
<dbReference type="AlphaFoldDB" id="A0A9D2NQ28"/>
<dbReference type="PIRSF" id="PIRSF005962">
    <property type="entry name" value="Pept_M20D_amidohydro"/>
    <property type="match status" value="1"/>
</dbReference>
<feature type="binding site" evidence="1">
    <location>
        <position position="126"/>
    </location>
    <ligand>
        <name>Mn(2+)</name>
        <dbReference type="ChEBI" id="CHEBI:29035"/>
        <label>2</label>
    </ligand>
</feature>
<sequence>MFERIQQIRRELHQIPELELALPKTKAYLVSQLQGLPCQLDFPLESAVTAFFDNGKATTIAFRSDMDALPVTEQNDVPYRSRHEGKMHACGHDGHMAMLLGLAFRLRDLYHELPHNVLLIFQPGEENPGGARLLCEAGILERYHVKRIYGMHLWPQLPAGVIGTRREEMMARSSEVNIDIIGKSAHAASYQEGCDALETACRYLCDLYAMERQIDPKEYRLLRFGVLRAGTIRNVVSDHARMEGTMRACRDEVYDHMRAQLSVIAKRYAPAQFSFSFSEGYPALINSPLLVDQALQALPDMILLDEPQLITEDFSWYLQHVPGMFMLLGTGTGIPLHNDHFDFDEHILMRGIDAFLKLSRLN</sequence>
<dbReference type="Gene3D" id="3.30.70.360">
    <property type="match status" value="1"/>
</dbReference>
<feature type="binding site" evidence="1">
    <location>
        <position position="92"/>
    </location>
    <ligand>
        <name>Mn(2+)</name>
        <dbReference type="ChEBI" id="CHEBI:29035"/>
        <label>2</label>
    </ligand>
</feature>
<dbReference type="EMBL" id="DWWM01000029">
    <property type="protein sequence ID" value="HJC36460.1"/>
    <property type="molecule type" value="Genomic_DNA"/>
</dbReference>
<dbReference type="InterPro" id="IPR002933">
    <property type="entry name" value="Peptidase_M20"/>
</dbReference>
<dbReference type="InterPro" id="IPR036264">
    <property type="entry name" value="Bact_exopeptidase_dim_dom"/>
</dbReference>
<dbReference type="PANTHER" id="PTHR11014">
    <property type="entry name" value="PEPTIDASE M20 FAMILY MEMBER"/>
    <property type="match status" value="1"/>
</dbReference>
<comment type="caution">
    <text evidence="3">The sequence shown here is derived from an EMBL/GenBank/DDBJ whole genome shotgun (WGS) entry which is preliminary data.</text>
</comment>
<feature type="domain" description="Peptidase M20 dimerisation" evidence="2">
    <location>
        <begin position="175"/>
        <end position="268"/>
    </location>
</feature>
<dbReference type="InterPro" id="IPR011650">
    <property type="entry name" value="Peptidase_M20_dimer"/>
</dbReference>